<organism evidence="3 4">
    <name type="scientific">Trichomonas vaginalis (strain ATCC PRA-98 / G3)</name>
    <dbReference type="NCBI Taxonomy" id="412133"/>
    <lineage>
        <taxon>Eukaryota</taxon>
        <taxon>Metamonada</taxon>
        <taxon>Parabasalia</taxon>
        <taxon>Trichomonadida</taxon>
        <taxon>Trichomonadidae</taxon>
        <taxon>Trichomonas</taxon>
    </lineage>
</organism>
<dbReference type="GO" id="GO:0005737">
    <property type="term" value="C:cytoplasm"/>
    <property type="evidence" value="ECO:0000318"/>
    <property type="project" value="GO_Central"/>
</dbReference>
<dbReference type="AlphaFoldDB" id="A2DRA5"/>
<dbReference type="GO" id="GO:0005634">
    <property type="term" value="C:nucleus"/>
    <property type="evidence" value="ECO:0000318"/>
    <property type="project" value="GO_Central"/>
</dbReference>
<feature type="coiled-coil region" evidence="1">
    <location>
        <begin position="209"/>
        <end position="248"/>
    </location>
</feature>
<dbReference type="CDD" id="cd00180">
    <property type="entry name" value="PKc"/>
    <property type="match status" value="1"/>
</dbReference>
<dbReference type="SMR" id="A2DRA5"/>
<dbReference type="RefSeq" id="XP_001329254.1">
    <property type="nucleotide sequence ID" value="XM_001329219.1"/>
</dbReference>
<proteinExistence type="predicted"/>
<dbReference type="PANTHER" id="PTHR44305">
    <property type="entry name" value="SI:DKEY-192D15.2-RELATED"/>
    <property type="match status" value="1"/>
</dbReference>
<evidence type="ECO:0000313" key="4">
    <source>
        <dbReference type="Proteomes" id="UP000001542"/>
    </source>
</evidence>
<dbReference type="InterPro" id="IPR053083">
    <property type="entry name" value="TF_kinase-domain_protein"/>
</dbReference>
<feature type="coiled-coil region" evidence="1">
    <location>
        <begin position="17"/>
        <end position="58"/>
    </location>
</feature>
<dbReference type="VEuPathDB" id="TrichDB:TVAG_297100"/>
<evidence type="ECO:0000256" key="1">
    <source>
        <dbReference type="SAM" id="Coils"/>
    </source>
</evidence>
<dbReference type="VEuPathDB" id="TrichDB:TVAGG3_0512660"/>
<dbReference type="EMBL" id="DS113235">
    <property type="protein sequence ID" value="EAY17031.1"/>
    <property type="molecule type" value="Genomic_DNA"/>
</dbReference>
<gene>
    <name evidence="3" type="ORF">TVAG_297100</name>
</gene>
<keyword evidence="3" id="KW-0808">Transferase</keyword>
<reference evidence="3" key="1">
    <citation type="submission" date="2006-10" db="EMBL/GenBank/DDBJ databases">
        <authorList>
            <person name="Amadeo P."/>
            <person name="Zhao Q."/>
            <person name="Wortman J."/>
            <person name="Fraser-Liggett C."/>
            <person name="Carlton J."/>
        </authorList>
    </citation>
    <scope>NUCLEOTIDE SEQUENCE</scope>
    <source>
        <strain evidence="3">G3</strain>
    </source>
</reference>
<accession>A2DRA5</accession>
<dbReference type="PROSITE" id="PS00108">
    <property type="entry name" value="PROTEIN_KINASE_ST"/>
    <property type="match status" value="1"/>
</dbReference>
<dbReference type="KEGG" id="tva:4775045"/>
<dbReference type="InParanoid" id="A2DRA5"/>
<evidence type="ECO:0000259" key="2">
    <source>
        <dbReference type="PROSITE" id="PS50011"/>
    </source>
</evidence>
<reference evidence="3" key="2">
    <citation type="journal article" date="2007" name="Science">
        <title>Draft genome sequence of the sexually transmitted pathogen Trichomonas vaginalis.</title>
        <authorList>
            <person name="Carlton J.M."/>
            <person name="Hirt R.P."/>
            <person name="Silva J.C."/>
            <person name="Delcher A.L."/>
            <person name="Schatz M."/>
            <person name="Zhao Q."/>
            <person name="Wortman J.R."/>
            <person name="Bidwell S.L."/>
            <person name="Alsmark U.C.M."/>
            <person name="Besteiro S."/>
            <person name="Sicheritz-Ponten T."/>
            <person name="Noel C.J."/>
            <person name="Dacks J.B."/>
            <person name="Foster P.G."/>
            <person name="Simillion C."/>
            <person name="Van de Peer Y."/>
            <person name="Miranda-Saavedra D."/>
            <person name="Barton G.J."/>
            <person name="Westrop G.D."/>
            <person name="Mueller S."/>
            <person name="Dessi D."/>
            <person name="Fiori P.L."/>
            <person name="Ren Q."/>
            <person name="Paulsen I."/>
            <person name="Zhang H."/>
            <person name="Bastida-Corcuera F.D."/>
            <person name="Simoes-Barbosa A."/>
            <person name="Brown M.T."/>
            <person name="Hayes R.D."/>
            <person name="Mukherjee M."/>
            <person name="Okumura C.Y."/>
            <person name="Schneider R."/>
            <person name="Smith A.J."/>
            <person name="Vanacova S."/>
            <person name="Villalvazo M."/>
            <person name="Haas B.J."/>
            <person name="Pertea M."/>
            <person name="Feldblyum T.V."/>
            <person name="Utterback T.R."/>
            <person name="Shu C.L."/>
            <person name="Osoegawa K."/>
            <person name="de Jong P.J."/>
            <person name="Hrdy I."/>
            <person name="Horvathova L."/>
            <person name="Zubacova Z."/>
            <person name="Dolezal P."/>
            <person name="Malik S.B."/>
            <person name="Logsdon J.M. Jr."/>
            <person name="Henze K."/>
            <person name="Gupta A."/>
            <person name="Wang C.C."/>
            <person name="Dunne R.L."/>
            <person name="Upcroft J.A."/>
            <person name="Upcroft P."/>
            <person name="White O."/>
            <person name="Salzberg S.L."/>
            <person name="Tang P."/>
            <person name="Chiu C.-H."/>
            <person name="Lee Y.-S."/>
            <person name="Embley T.M."/>
            <person name="Coombs G.H."/>
            <person name="Mottram J.C."/>
            <person name="Tachezy J."/>
            <person name="Fraser-Liggett C.M."/>
            <person name="Johnson P.J."/>
        </authorList>
    </citation>
    <scope>NUCLEOTIDE SEQUENCE [LARGE SCALE GENOMIC DNA]</scope>
    <source>
        <strain evidence="3">G3</strain>
    </source>
</reference>
<dbReference type="OrthoDB" id="441293at2759"/>
<dbReference type="GO" id="GO:0004674">
    <property type="term" value="F:protein serine/threonine kinase activity"/>
    <property type="evidence" value="ECO:0000318"/>
    <property type="project" value="GO_Central"/>
</dbReference>
<keyword evidence="3" id="KW-0418">Kinase</keyword>
<name>A2DRA5_TRIV3</name>
<dbReference type="SUPFAM" id="SSF56112">
    <property type="entry name" value="Protein kinase-like (PK-like)"/>
    <property type="match status" value="1"/>
</dbReference>
<dbReference type="PANTHER" id="PTHR44305:SF25">
    <property type="entry name" value="CHROMOSOME UNDETERMINED SCAFFOLD_9, WHOLE GENOME SHOTGUN SEQUENCE"/>
    <property type="match status" value="1"/>
</dbReference>
<dbReference type="eggNOG" id="KOG0596">
    <property type="taxonomic scope" value="Eukaryota"/>
</dbReference>
<feature type="domain" description="Protein kinase" evidence="2">
    <location>
        <begin position="936"/>
        <end position="1216"/>
    </location>
</feature>
<dbReference type="GO" id="GO:0035556">
    <property type="term" value="P:intracellular signal transduction"/>
    <property type="evidence" value="ECO:0000318"/>
    <property type="project" value="GO_Central"/>
</dbReference>
<dbReference type="Proteomes" id="UP000001542">
    <property type="component" value="Unassembled WGS sequence"/>
</dbReference>
<dbReference type="STRING" id="5722.A2DRA5"/>
<sequence>MYFANFVTPVFKDDSSLKATQRNVTSLRNKLQTIQERLNKVRQKNTDLQLEIFQLNKKIINPAQKQTKEQLEYITSDYNKMYGKIELTEKLIKTYKKLEKSININNIPIQAPQTQQNSARPQTQLGNLYNTHVIQTPRTTRTKTVLSPRKNTLPNLNYVSDLKHNIDLLNMRFGTTIPNEIFDSIQRRKTLKEDLKTLIKYLLLYEEHIEALKQDIHNRGTKKEELLNELKEKKLKLLELKLHQLDLQEFQENLHSKVPKIYKKLAKKESSGNNLTDLQNLVDIASSRISQMPRSDEEFTEEEEKKSPVDQKNVRFDAIPSLNLQQNSFVPGSRTIRRYVSALSTLRRDEESSEIDKEMSVLGRMVGHIFVDRFSSSFVKYTKPITKVEDPEFSYCDPPQDVVDATENGFRTILEKMEELYTSNKDILDLLIYNDTEIIKINKKSASFISSRETLLSSFEKDIDTEEIFNFIKPIFDKDSIVACWITRDLVLYTNFCNSVSNLLKIIEPIFENYHNKFEVDSSLQASWAALFSAMFEVTDSFDLSSKLISIVGENFIIRTNVPIQKRDQSLYICLFSLGCYAPQSFLESLSVHNLSTSMMLRFLSQCGDFETNYNVCFRFFSSALQMIDEESVSWHFSIFYHVLTKEISKEQINPIIIVSTLNVIRSIVEGRHRWTVDQINKLHLLKNILFNVELEAYPNGRIFNNKNKIIKADVSMKDIPTLSLQNVIPTLNFDNPKLQLHFQNSQNDQNNLEKQKSDNFNEEEYLSKRRLRPVYCADDVHVAVIELLFSIIIEHRLHKFDVKFVDPFPHVNRKPNILYPLMKHMEHNLNSFLMEDFQEEFKAPKSFGEPDTEENQIPLMTINLMSTFPKFSASVEKNSSINVPSLHLQESQTMTINSEMPNWLRSNRKNTIFNKLDYMRLLRLTMPCLFEPKKYANGKHIASGAFGVVMKAPGKDKPVAVKILQKSLNEFENPHLFEVYSEVSILDTCKGDRRVTQLVDFGCTKNSYYIVMEFYPFTLKAWRKSVNEKPPLNTMLRVYREFLKACTVLTDRYINHFDIKCDNVMLDFDGMPALADFGESMCYKRESNSYTLLNKGTEWIKSPEMLSIALTSTATDPKFDRRKKVGAGPPSDIWSIGCLFFELLTGHFLFATTDWSYFYTRVTGERPVLDDVDRNELKELGCNDNVEIFLDFVLKRKEIQRPSLEQVISKYDELFPEAKNAPTPTFNVSNT</sequence>
<dbReference type="InterPro" id="IPR011009">
    <property type="entry name" value="Kinase-like_dom_sf"/>
</dbReference>
<dbReference type="PROSITE" id="PS50011">
    <property type="entry name" value="PROTEIN_KINASE_DOM"/>
    <property type="match status" value="1"/>
</dbReference>
<dbReference type="InterPro" id="IPR008271">
    <property type="entry name" value="Ser/Thr_kinase_AS"/>
</dbReference>
<keyword evidence="4" id="KW-1185">Reference proteome</keyword>
<dbReference type="InterPro" id="IPR000719">
    <property type="entry name" value="Prot_kinase_dom"/>
</dbReference>
<evidence type="ECO:0000313" key="3">
    <source>
        <dbReference type="EMBL" id="EAY17031.1"/>
    </source>
</evidence>
<dbReference type="SMART" id="SM00220">
    <property type="entry name" value="S_TKc"/>
    <property type="match status" value="1"/>
</dbReference>
<dbReference type="Pfam" id="PF00069">
    <property type="entry name" value="Pkinase"/>
    <property type="match status" value="1"/>
</dbReference>
<protein>
    <submittedName>
        <fullName evidence="3">CAMK family protein kinase</fullName>
    </submittedName>
</protein>
<dbReference type="Gene3D" id="1.10.510.10">
    <property type="entry name" value="Transferase(Phosphotransferase) domain 1"/>
    <property type="match status" value="1"/>
</dbReference>
<dbReference type="GO" id="GO:0005524">
    <property type="term" value="F:ATP binding"/>
    <property type="evidence" value="ECO:0007669"/>
    <property type="project" value="InterPro"/>
</dbReference>
<keyword evidence="1" id="KW-0175">Coiled coil</keyword>